<dbReference type="EMBL" id="JAWDEU010000002">
    <property type="protein sequence ID" value="MDU0244130.1"/>
    <property type="molecule type" value="Genomic_DNA"/>
</dbReference>
<name>A0AAE4L8S3_BACUN</name>
<comment type="caution">
    <text evidence="1">The sequence shown here is derived from an EMBL/GenBank/DDBJ whole genome shotgun (WGS) entry which is preliminary data.</text>
</comment>
<dbReference type="AlphaFoldDB" id="A0AAE4L8S3"/>
<keyword evidence="1" id="KW-0547">Nucleotide-binding</keyword>
<dbReference type="RefSeq" id="WP_315977151.1">
    <property type="nucleotide sequence ID" value="NZ_JAWDEU010000002.1"/>
</dbReference>
<keyword evidence="1" id="KW-0347">Helicase</keyword>
<dbReference type="GO" id="GO:0004386">
    <property type="term" value="F:helicase activity"/>
    <property type="evidence" value="ECO:0007669"/>
    <property type="project" value="UniProtKB-KW"/>
</dbReference>
<evidence type="ECO:0000313" key="1">
    <source>
        <dbReference type="EMBL" id="MDU0244130.1"/>
    </source>
</evidence>
<dbReference type="Proteomes" id="UP001181247">
    <property type="component" value="Unassembled WGS sequence"/>
</dbReference>
<evidence type="ECO:0000313" key="2">
    <source>
        <dbReference type="Proteomes" id="UP001181247"/>
    </source>
</evidence>
<gene>
    <name evidence="1" type="ORF">RVH16_05280</name>
</gene>
<reference evidence="1" key="1">
    <citation type="submission" date="2023-10" db="EMBL/GenBank/DDBJ databases">
        <title>Genome of Potential pathogenic bacteria in Crohn's disease.</title>
        <authorList>
            <person name="Rodriguez-Palacios A."/>
        </authorList>
    </citation>
    <scope>NUCLEOTIDE SEQUENCE</scope>
    <source>
        <strain evidence="1">CavFT-hAR50</strain>
    </source>
</reference>
<organism evidence="1 2">
    <name type="scientific">Bacteroides uniformis</name>
    <dbReference type="NCBI Taxonomy" id="820"/>
    <lineage>
        <taxon>Bacteria</taxon>
        <taxon>Pseudomonadati</taxon>
        <taxon>Bacteroidota</taxon>
        <taxon>Bacteroidia</taxon>
        <taxon>Bacteroidales</taxon>
        <taxon>Bacteroidaceae</taxon>
        <taxon>Bacteroides</taxon>
    </lineage>
</organism>
<keyword evidence="1" id="KW-0067">ATP-binding</keyword>
<proteinExistence type="predicted"/>
<keyword evidence="1" id="KW-0378">Hydrolase</keyword>
<sequence>MMESLPPIQVSSPDQYLTDVLEQIPTDVVLYKTITGFGATYSELKAARHSIVIEPNVPVIKGKCKSPKHKNDNLFGIYEGITLENVIKYIQSSKGKWLKILTTPESFPKVKDAFLEVGISMYDTCFCLIDEAHKAVKDVDYRTNIVLPMDDFFQFKGKALVSATPLKFSDPRFEEYGFKTLKIEPTYDCSKLVNIKPCNNVIMELRDVISLFPALTDWSEDKSYFIFTNSIDLIYSIMTRLKVLDRSSVFCAPKSMDKLRQNKFIRCYDEWDKDNMRQYNFFTSRFFNAFDIELDVKPYLMMVTDVYFAEQTALDPFSDVIQIIGRFRNGVTSIEHITNVNYDLPQRSEEELCSFMDTSENVYETLRKFYDAAPNKGAREAYRAAMESLPFNRMLDRNGHKNWFAIDNYVNDALVIGYYHDNKSLHAAYLQHDDILNALMWVTNYHFVDDESFKVRRELKAMSVKDKRKAIVKELQLLGNCYSEQEREFKAELRKVDPFIVKAYEMLGADGIEELDYSYTKIKERMVIVQYLAEAKGTEVIQLIKNSFKVGRKYRLDYIKKELIRIFDLLRVTPPNKITAQTINQYFNTQNAWIKKEKALLLVSEKI</sequence>
<protein>
    <submittedName>
        <fullName evidence="1">DEAD/DEAH box helicase family protein</fullName>
    </submittedName>
</protein>
<accession>A0AAE4L8S3</accession>